<keyword evidence="3" id="KW-1185">Reference proteome</keyword>
<sequence length="154" mass="17179">MNPVKKFRSGVPQVLRFQVSAFIGTAVFWLLNEGAVHGLTNIIKWEFRAIPLVTVAWMLSYFVSIWFQFVLNSTLVYGPSDSYWKGLFACYTGYTTALLASVPINMGLVQYVGLDSSQAWLGTLTMTGITNYFFVTWLCGGTGEEDIRGYGKGE</sequence>
<gene>
    <name evidence="2" type="ORF">PCOR1329_LOCUS1554</name>
</gene>
<accession>A0ABN9PG28</accession>
<evidence type="ECO:0000313" key="3">
    <source>
        <dbReference type="Proteomes" id="UP001189429"/>
    </source>
</evidence>
<proteinExistence type="predicted"/>
<keyword evidence="1" id="KW-0472">Membrane</keyword>
<feature type="transmembrane region" description="Helical" evidence="1">
    <location>
        <begin position="52"/>
        <end position="71"/>
    </location>
</feature>
<reference evidence="2" key="1">
    <citation type="submission" date="2023-10" db="EMBL/GenBank/DDBJ databases">
        <authorList>
            <person name="Chen Y."/>
            <person name="Shah S."/>
            <person name="Dougan E. K."/>
            <person name="Thang M."/>
            <person name="Chan C."/>
        </authorList>
    </citation>
    <scope>NUCLEOTIDE SEQUENCE [LARGE SCALE GENOMIC DNA]</scope>
</reference>
<feature type="transmembrane region" description="Helical" evidence="1">
    <location>
        <begin position="83"/>
        <end position="102"/>
    </location>
</feature>
<dbReference type="EMBL" id="CAUYUJ010000380">
    <property type="protein sequence ID" value="CAK0790224.1"/>
    <property type="molecule type" value="Genomic_DNA"/>
</dbReference>
<dbReference type="Proteomes" id="UP001189429">
    <property type="component" value="Unassembled WGS sequence"/>
</dbReference>
<organism evidence="2 3">
    <name type="scientific">Prorocentrum cordatum</name>
    <dbReference type="NCBI Taxonomy" id="2364126"/>
    <lineage>
        <taxon>Eukaryota</taxon>
        <taxon>Sar</taxon>
        <taxon>Alveolata</taxon>
        <taxon>Dinophyceae</taxon>
        <taxon>Prorocentrales</taxon>
        <taxon>Prorocentraceae</taxon>
        <taxon>Prorocentrum</taxon>
    </lineage>
</organism>
<evidence type="ECO:0000256" key="1">
    <source>
        <dbReference type="SAM" id="Phobius"/>
    </source>
</evidence>
<keyword evidence="1" id="KW-0812">Transmembrane</keyword>
<keyword evidence="1" id="KW-1133">Transmembrane helix</keyword>
<protein>
    <submittedName>
        <fullName evidence="2">Uncharacterized protein</fullName>
    </submittedName>
</protein>
<evidence type="ECO:0000313" key="2">
    <source>
        <dbReference type="EMBL" id="CAK0790224.1"/>
    </source>
</evidence>
<name>A0ABN9PG28_9DINO</name>
<comment type="caution">
    <text evidence="2">The sequence shown here is derived from an EMBL/GenBank/DDBJ whole genome shotgun (WGS) entry which is preliminary data.</text>
</comment>